<keyword evidence="1" id="KW-0902">Two-component regulatory system</keyword>
<dbReference type="InterPro" id="IPR036641">
    <property type="entry name" value="HPT_dom_sf"/>
</dbReference>
<feature type="domain" description="HPt" evidence="3">
    <location>
        <begin position="21"/>
        <end position="118"/>
    </location>
</feature>
<evidence type="ECO:0000313" key="4">
    <source>
        <dbReference type="EMBL" id="QTR48122.1"/>
    </source>
</evidence>
<protein>
    <submittedName>
        <fullName evidence="4">Hpt domain-containing protein</fullName>
    </submittedName>
</protein>
<dbReference type="EMBL" id="CP072801">
    <property type="protein sequence ID" value="QTR48122.1"/>
    <property type="molecule type" value="Genomic_DNA"/>
</dbReference>
<keyword evidence="5" id="KW-1185">Reference proteome</keyword>
<dbReference type="InterPro" id="IPR008207">
    <property type="entry name" value="Sig_transdc_His_kin_Hpt_dom"/>
</dbReference>
<evidence type="ECO:0000259" key="3">
    <source>
        <dbReference type="PROSITE" id="PS50894"/>
    </source>
</evidence>
<gene>
    <name evidence="4" type="ORF">J9253_09490</name>
</gene>
<keyword evidence="2" id="KW-0597">Phosphoprotein</keyword>
<evidence type="ECO:0000256" key="2">
    <source>
        <dbReference type="PROSITE-ProRule" id="PRU00110"/>
    </source>
</evidence>
<evidence type="ECO:0000256" key="1">
    <source>
        <dbReference type="ARBA" id="ARBA00023012"/>
    </source>
</evidence>
<sequence>MTTMTHTPVDEETYSQLQEIMADEFAELIGLFTTDTEQCLITLKQCVATQDSPQVGALCHKLKSSSKLIGAFRLAEFAHLLEDYRENNDHQAAALHLSQLQAEYTQVLEWLKQQAIAV</sequence>
<dbReference type="Proteomes" id="UP000672039">
    <property type="component" value="Chromosome"/>
</dbReference>
<reference evidence="4 5" key="1">
    <citation type="submission" date="2021-04" db="EMBL/GenBank/DDBJ databases">
        <title>Genomics, taxonomy and metabolism of representatives of sulfur bacteria of the genus Thiothrix: Thiothrix fructosivorans QT, Thiothrix unzii A1T and three new species, Thiothrix subterranea sp. nov., Thiothrix litoralis sp. nov. and 'Candidatus Thiothrix anitrata' sp. nov.</title>
        <authorList>
            <person name="Ravin N.V."/>
            <person name="Smolyakov D."/>
            <person name="Rudenko T.S."/>
            <person name="Mardanov A.V."/>
            <person name="Beletsky A.V."/>
            <person name="Markov N.D."/>
            <person name="Fomenkov A.I."/>
            <person name="Roberts R.J."/>
            <person name="Karnachuk O.V."/>
            <person name="Novikov A."/>
            <person name="Grabovich M.Y."/>
        </authorList>
    </citation>
    <scope>NUCLEOTIDE SEQUENCE [LARGE SCALE GENOMIC DNA]</scope>
    <source>
        <strain evidence="4 5">AS</strain>
    </source>
</reference>
<evidence type="ECO:0000313" key="5">
    <source>
        <dbReference type="Proteomes" id="UP000672039"/>
    </source>
</evidence>
<proteinExistence type="predicted"/>
<dbReference type="PROSITE" id="PS50894">
    <property type="entry name" value="HPT"/>
    <property type="match status" value="1"/>
</dbReference>
<feature type="modified residue" description="Phosphohistidine" evidence="2">
    <location>
        <position position="60"/>
    </location>
</feature>
<dbReference type="Pfam" id="PF01627">
    <property type="entry name" value="Hpt"/>
    <property type="match status" value="1"/>
</dbReference>
<dbReference type="RefSeq" id="WP_210224344.1">
    <property type="nucleotide sequence ID" value="NZ_CP072801.1"/>
</dbReference>
<dbReference type="SUPFAM" id="SSF47226">
    <property type="entry name" value="Histidine-containing phosphotransfer domain, HPT domain"/>
    <property type="match status" value="1"/>
</dbReference>
<organism evidence="4 5">
    <name type="scientific">Thiothrix litoralis</name>
    <dbReference type="NCBI Taxonomy" id="2891210"/>
    <lineage>
        <taxon>Bacteria</taxon>
        <taxon>Pseudomonadati</taxon>
        <taxon>Pseudomonadota</taxon>
        <taxon>Gammaproteobacteria</taxon>
        <taxon>Thiotrichales</taxon>
        <taxon>Thiotrichaceae</taxon>
        <taxon>Thiothrix</taxon>
    </lineage>
</organism>
<name>A0ABX7WYK9_9GAMM</name>
<accession>A0ABX7WYK9</accession>
<dbReference type="Gene3D" id="1.20.120.160">
    <property type="entry name" value="HPT domain"/>
    <property type="match status" value="1"/>
</dbReference>